<evidence type="ECO:0000256" key="1">
    <source>
        <dbReference type="PIRSR" id="PIRSR000440-1"/>
    </source>
</evidence>
<proteinExistence type="predicted"/>
<dbReference type="EMBL" id="SWDX01000007">
    <property type="protein sequence ID" value="TKC58464.1"/>
    <property type="molecule type" value="Genomic_DNA"/>
</dbReference>
<gene>
    <name evidence="2" type="ORF">FBD94_17715</name>
</gene>
<accession>A0A4U1G572</accession>
<dbReference type="InterPro" id="IPR001707">
    <property type="entry name" value="Cmp_AcTrfase"/>
</dbReference>
<protein>
    <submittedName>
        <fullName evidence="2">Chloramphenicol acetyltransferase</fullName>
    </submittedName>
</protein>
<dbReference type="SUPFAM" id="SSF52777">
    <property type="entry name" value="CoA-dependent acyltransferases"/>
    <property type="match status" value="1"/>
</dbReference>
<evidence type="ECO:0000313" key="2">
    <source>
        <dbReference type="EMBL" id="TKC58464.1"/>
    </source>
</evidence>
<organism evidence="2 3">
    <name type="scientific">Pedobacter hiemivivus</name>
    <dbReference type="NCBI Taxonomy" id="2530454"/>
    <lineage>
        <taxon>Bacteria</taxon>
        <taxon>Pseudomonadati</taxon>
        <taxon>Bacteroidota</taxon>
        <taxon>Sphingobacteriia</taxon>
        <taxon>Sphingobacteriales</taxon>
        <taxon>Sphingobacteriaceae</taxon>
        <taxon>Pedobacter</taxon>
    </lineage>
</organism>
<sequence>MKKELAIDQWKRKEHFEFFRKFEEPFFGITTKIDCTKAYRNAKESGQSFFLYYLYQSLIAANSIEEFKYRIEDEKVVIYDQINASATINRPNDTFGFSYIYFNEDPALFYKLAKEEMDRVSKSTQLFPLVSGDDVIHYSAIPWIDFTSLSHARCYSFNDSVPKISFAKLTETNGKREMSISVHVHHALMDGYHVGKFIETFQELMNNQSNTLK</sequence>
<dbReference type="Proteomes" id="UP000309594">
    <property type="component" value="Unassembled WGS sequence"/>
</dbReference>
<keyword evidence="2" id="KW-0808">Transferase</keyword>
<dbReference type="PIRSF" id="PIRSF000440">
    <property type="entry name" value="CAT"/>
    <property type="match status" value="1"/>
</dbReference>
<dbReference type="Pfam" id="PF00302">
    <property type="entry name" value="CAT"/>
    <property type="match status" value="1"/>
</dbReference>
<dbReference type="InterPro" id="IPR023213">
    <property type="entry name" value="CAT-like_dom_sf"/>
</dbReference>
<dbReference type="RefSeq" id="WP_136881193.1">
    <property type="nucleotide sequence ID" value="NZ_SWDX01000007.1"/>
</dbReference>
<dbReference type="SMART" id="SM01059">
    <property type="entry name" value="CAT"/>
    <property type="match status" value="1"/>
</dbReference>
<dbReference type="Gene3D" id="3.30.559.10">
    <property type="entry name" value="Chloramphenicol acetyltransferase-like domain"/>
    <property type="match status" value="1"/>
</dbReference>
<dbReference type="PANTHER" id="PTHR38474:SF1">
    <property type="entry name" value="SLR0299 PROTEIN"/>
    <property type="match status" value="1"/>
</dbReference>
<comment type="caution">
    <text evidence="2">The sequence shown here is derived from an EMBL/GenBank/DDBJ whole genome shotgun (WGS) entry which is preliminary data.</text>
</comment>
<reference evidence="2 3" key="1">
    <citation type="submission" date="2019-04" db="EMBL/GenBank/DDBJ databases">
        <title>Pedobacter sp. RP-1-16 sp. nov., isolated from Arctic soil.</title>
        <authorList>
            <person name="Dahal R.H."/>
            <person name="Kim D.-U."/>
        </authorList>
    </citation>
    <scope>NUCLEOTIDE SEQUENCE [LARGE SCALE GENOMIC DNA]</scope>
    <source>
        <strain evidence="2 3">RP-1-16</strain>
    </source>
</reference>
<dbReference type="GO" id="GO:0008811">
    <property type="term" value="F:chloramphenicol O-acetyltransferase activity"/>
    <property type="evidence" value="ECO:0007669"/>
    <property type="project" value="InterPro"/>
</dbReference>
<dbReference type="PANTHER" id="PTHR38474">
    <property type="entry name" value="SLR0299 PROTEIN"/>
    <property type="match status" value="1"/>
</dbReference>
<dbReference type="AlphaFoldDB" id="A0A4U1G572"/>
<evidence type="ECO:0000313" key="3">
    <source>
        <dbReference type="Proteomes" id="UP000309594"/>
    </source>
</evidence>
<name>A0A4U1G572_9SPHI</name>
<feature type="active site" description="Proton acceptor" evidence="1">
    <location>
        <position position="186"/>
    </location>
</feature>